<keyword evidence="3" id="KW-1185">Reference proteome</keyword>
<dbReference type="Proteomes" id="UP000070168">
    <property type="component" value="Unassembled WGS sequence"/>
</dbReference>
<proteinExistence type="predicted"/>
<comment type="caution">
    <text evidence="2">The sequence shown here is derived from an EMBL/GenBank/DDBJ whole genome shotgun (WGS) entry which is preliminary data.</text>
</comment>
<dbReference type="EMBL" id="LHQR01000029">
    <property type="protein sequence ID" value="KXG51584.1"/>
    <property type="molecule type" value="Genomic_DNA"/>
</dbReference>
<organism evidence="2 3">
    <name type="scientific">Penicillium patulum</name>
    <name type="common">Penicillium griseofulvum</name>
    <dbReference type="NCBI Taxonomy" id="5078"/>
    <lineage>
        <taxon>Eukaryota</taxon>
        <taxon>Fungi</taxon>
        <taxon>Dikarya</taxon>
        <taxon>Ascomycota</taxon>
        <taxon>Pezizomycotina</taxon>
        <taxon>Eurotiomycetes</taxon>
        <taxon>Eurotiomycetidae</taxon>
        <taxon>Eurotiales</taxon>
        <taxon>Aspergillaceae</taxon>
        <taxon>Penicillium</taxon>
    </lineage>
</organism>
<reference evidence="2 3" key="1">
    <citation type="journal article" date="2016" name="BMC Genomics">
        <title>Genome sequencing and secondary metabolism of the postharvest pathogen Penicillium griseofulvum.</title>
        <authorList>
            <person name="Banani H."/>
            <person name="Marcet-Houben M."/>
            <person name="Ballester A.R."/>
            <person name="Abbruscato P."/>
            <person name="Gonzalez-Candelas L."/>
            <person name="Gabaldon T."/>
            <person name="Spadaro D."/>
        </authorList>
    </citation>
    <scope>NUCLEOTIDE SEQUENCE [LARGE SCALE GENOMIC DNA]</scope>
    <source>
        <strain evidence="2 3">PG3</strain>
    </source>
</reference>
<sequence length="88" mass="9929">MQLIVFMIMLLFSFALAAPTITTSRGVTETEYELVGSPIKILFDYLETNSIMEKPDVSEMKHEAMLNAMLSAYNEPKKSVLDVSHDLK</sequence>
<evidence type="ECO:0000256" key="1">
    <source>
        <dbReference type="SAM" id="SignalP"/>
    </source>
</evidence>
<name>A0A135LRI5_PENPA</name>
<keyword evidence="1" id="KW-0732">Signal</keyword>
<dbReference type="RefSeq" id="XP_040650120.1">
    <property type="nucleotide sequence ID" value="XM_040796690.1"/>
</dbReference>
<evidence type="ECO:0000313" key="2">
    <source>
        <dbReference type="EMBL" id="KXG51584.1"/>
    </source>
</evidence>
<feature type="signal peptide" evidence="1">
    <location>
        <begin position="1"/>
        <end position="17"/>
    </location>
</feature>
<protein>
    <submittedName>
        <fullName evidence="2">Uncharacterized protein</fullName>
    </submittedName>
</protein>
<dbReference type="AlphaFoldDB" id="A0A135LRI5"/>
<accession>A0A135LRI5</accession>
<dbReference type="OrthoDB" id="10571051at2759"/>
<evidence type="ECO:0000313" key="3">
    <source>
        <dbReference type="Proteomes" id="UP000070168"/>
    </source>
</evidence>
<gene>
    <name evidence="2" type="ORF">PGRI_089770</name>
</gene>
<feature type="chain" id="PRO_5007800776" evidence="1">
    <location>
        <begin position="18"/>
        <end position="88"/>
    </location>
</feature>
<dbReference type="GeneID" id="63711990"/>